<dbReference type="Proteomes" id="UP001465976">
    <property type="component" value="Unassembled WGS sequence"/>
</dbReference>
<organism evidence="1 2">
    <name type="scientific">Marasmius crinis-equi</name>
    <dbReference type="NCBI Taxonomy" id="585013"/>
    <lineage>
        <taxon>Eukaryota</taxon>
        <taxon>Fungi</taxon>
        <taxon>Dikarya</taxon>
        <taxon>Basidiomycota</taxon>
        <taxon>Agaricomycotina</taxon>
        <taxon>Agaricomycetes</taxon>
        <taxon>Agaricomycetidae</taxon>
        <taxon>Agaricales</taxon>
        <taxon>Marasmiineae</taxon>
        <taxon>Marasmiaceae</taxon>
        <taxon>Marasmius</taxon>
    </lineage>
</organism>
<dbReference type="Gene3D" id="3.90.640.10">
    <property type="entry name" value="Actin, Chain A, domain 4"/>
    <property type="match status" value="1"/>
</dbReference>
<comment type="caution">
    <text evidence="1">The sequence shown here is derived from an EMBL/GenBank/DDBJ whole genome shotgun (WGS) entry which is preliminary data.</text>
</comment>
<dbReference type="PANTHER" id="PTHR14187:SF5">
    <property type="entry name" value="HEAT SHOCK 70 KDA PROTEIN 12A"/>
    <property type="match status" value="1"/>
</dbReference>
<evidence type="ECO:0000313" key="1">
    <source>
        <dbReference type="EMBL" id="KAL0574098.1"/>
    </source>
</evidence>
<dbReference type="PANTHER" id="PTHR14187">
    <property type="entry name" value="ALPHA KINASE/ELONGATION FACTOR 2 KINASE"/>
    <property type="match status" value="1"/>
</dbReference>
<dbReference type="SUPFAM" id="SSF53067">
    <property type="entry name" value="Actin-like ATPase domain"/>
    <property type="match status" value="2"/>
</dbReference>
<protein>
    <submittedName>
        <fullName evidence="1">Uncharacterized protein</fullName>
    </submittedName>
</protein>
<dbReference type="Gene3D" id="3.30.420.40">
    <property type="match status" value="2"/>
</dbReference>
<dbReference type="EMBL" id="JBAHYK010000431">
    <property type="protein sequence ID" value="KAL0574098.1"/>
    <property type="molecule type" value="Genomic_DNA"/>
</dbReference>
<dbReference type="InterPro" id="IPR043129">
    <property type="entry name" value="ATPase_NBD"/>
</dbReference>
<proteinExistence type="predicted"/>
<gene>
    <name evidence="1" type="ORF">V5O48_007857</name>
</gene>
<name>A0ABR3FFN1_9AGAR</name>
<evidence type="ECO:0000313" key="2">
    <source>
        <dbReference type="Proteomes" id="UP001465976"/>
    </source>
</evidence>
<accession>A0ABR3FFN1</accession>
<keyword evidence="2" id="KW-1185">Reference proteome</keyword>
<dbReference type="CDD" id="cd10170">
    <property type="entry name" value="ASKHA_NBD_HSP70"/>
    <property type="match status" value="1"/>
</dbReference>
<sequence length="593" mass="66494">MPVRKPYSGLVRKLVIAFDIGTTYSGASYAVLDPGLPPIIEGVTKFPAQGKAGGDSKIPSVIYYDRNGQVQAIGAEAIQDSFIEKAEEEEYTAVEWFKLHLRPKGLEKSQIQDSHIPPLPPKKRAIDVYADFLRYLHQCTITFIKQGRGADFFLSVEHNIDYILTHPNGWEGVQQGLMRQAAIRAGLVSAVDAHSRLQFVTEGEASLHYCISKGVLRDTDMVLDKGFIIVDAGGGTIDLSAYKRTPSGVFQEIARTQCRLQGSIYVTRWATEWLMERLKNSKYNTPQDITRMAKEFDKVAKLVFRDETEMGYIQFGSLRDKDLSVGITRGVLKIPGENMKSFFTHSVREILGAIDEQVKEADTPISAVYLVGGFAASDYLFSTLEKDLEKRKLSSSRPDGFVNKAVTDGAISFYLDRMVSARVARFTYGLECSTAFNPHDPDHKERSHTVFTSAAGDQRLAGKFDVILYRGTRVSEETEFRRSYEQVAATADSLRNLSVELLHYKGHDDAPIWIDIEPKRFPALCTIEADTPNNLIDTGYDMRKGRSYHRCKFDVVLLLGLTELKAQISWKVNGVENRSPATVVYDRSETHHS</sequence>
<reference evidence="1 2" key="1">
    <citation type="submission" date="2024-02" db="EMBL/GenBank/DDBJ databases">
        <title>A draft genome for the cacao thread blight pathogen Marasmius crinis-equi.</title>
        <authorList>
            <person name="Cohen S.P."/>
            <person name="Baruah I.K."/>
            <person name="Amoako-Attah I."/>
            <person name="Bukari Y."/>
            <person name="Meinhardt L.W."/>
            <person name="Bailey B.A."/>
        </authorList>
    </citation>
    <scope>NUCLEOTIDE SEQUENCE [LARGE SCALE GENOMIC DNA]</scope>
    <source>
        <strain evidence="1 2">GH-76</strain>
    </source>
</reference>